<dbReference type="AlphaFoldDB" id="A0A812MNA8"/>
<feature type="chain" id="PRO_5032483605" evidence="1">
    <location>
        <begin position="16"/>
        <end position="227"/>
    </location>
</feature>
<evidence type="ECO:0000313" key="2">
    <source>
        <dbReference type="EMBL" id="CAE7272013.1"/>
    </source>
</evidence>
<dbReference type="EMBL" id="CAJNDS010001669">
    <property type="protein sequence ID" value="CAE7272013.1"/>
    <property type="molecule type" value="Genomic_DNA"/>
</dbReference>
<protein>
    <submittedName>
        <fullName evidence="2">CPK1 protein</fullName>
    </submittedName>
</protein>
<name>A0A812MNA8_9DINO</name>
<feature type="signal peptide" evidence="1">
    <location>
        <begin position="1"/>
        <end position="15"/>
    </location>
</feature>
<keyword evidence="1" id="KW-0732">Signal</keyword>
<comment type="caution">
    <text evidence="2">The sequence shown here is derived from an EMBL/GenBank/DDBJ whole genome shotgun (WGS) entry which is preliminary data.</text>
</comment>
<gene>
    <name evidence="2" type="primary">CPK1</name>
    <name evidence="2" type="ORF">SNAT2548_LOCUS14434</name>
</gene>
<reference evidence="2" key="1">
    <citation type="submission" date="2021-02" db="EMBL/GenBank/DDBJ databases">
        <authorList>
            <person name="Dougan E. K."/>
            <person name="Rhodes N."/>
            <person name="Thang M."/>
            <person name="Chan C."/>
        </authorList>
    </citation>
    <scope>NUCLEOTIDE SEQUENCE</scope>
</reference>
<evidence type="ECO:0000256" key="1">
    <source>
        <dbReference type="SAM" id="SignalP"/>
    </source>
</evidence>
<dbReference type="Proteomes" id="UP000604046">
    <property type="component" value="Unassembled WGS sequence"/>
</dbReference>
<keyword evidence="3" id="KW-1185">Reference proteome</keyword>
<evidence type="ECO:0000313" key="3">
    <source>
        <dbReference type="Proteomes" id="UP000604046"/>
    </source>
</evidence>
<sequence>MAVLSSSALSTTSLAATVTATTTATSTALRLPPDPWAEVKRQIATMATQVARPTCRTPGTKKGCERCCSDGHNWRECFDVESCAAQVPPGGRYAFVLAQVQQPGSNWLPYLEKMREEADRIQQETTASVDLVVLIPTAHVGKLREMHWSRLKQFGVQVVKVPWELPPELHWWPEDWHPGKVDGWCGPQDLVRLHTIGLESFDAVAFYDQDVEFHGAAPSKACKKRVR</sequence>
<accession>A0A812MNA8</accession>
<proteinExistence type="predicted"/>
<organism evidence="2 3">
    <name type="scientific">Symbiodinium natans</name>
    <dbReference type="NCBI Taxonomy" id="878477"/>
    <lineage>
        <taxon>Eukaryota</taxon>
        <taxon>Sar</taxon>
        <taxon>Alveolata</taxon>
        <taxon>Dinophyceae</taxon>
        <taxon>Suessiales</taxon>
        <taxon>Symbiodiniaceae</taxon>
        <taxon>Symbiodinium</taxon>
    </lineage>
</organism>
<dbReference type="OrthoDB" id="431966at2759"/>